<sequence>MSDTKNEAAWMRLFEKHKILEKIEKHGMFEITSRQINEFREARLMTKFDYRKNLPEVFKKNKLAILPITRGSYLISQFEAYKDFEETDNEIIKVPFPSNIESIDYENITSESTALNCAYVSGILADFIEDEEILPTVSGRMSSEAFNFLIKTHSGSDVRVNVINSQIEIDGGYEGVETFSLIEAKNSLSDDFLIRQLYYPYRLWRNKVSKKVKPLFLVYSNGIFTFYEYEFQEPENYNSLTLVKQKRYSIEETEISLEDILEVVNRIRIVNEPEVPFPQADSFRRIINLCELLNETELTRDEITANYDFDPRQTNYYTDAGRYLGLINKRKEGGQIIFSLTDEGLRLLRLKYKPRQLRLVELILSHKVFNETFKLCLSQGAMPSKDEIVNIMKHSNLYNVKSKDTYYRRASTISGWINWILELTRLSIHDSGK</sequence>
<evidence type="ECO:0000259" key="3">
    <source>
        <dbReference type="Pfam" id="PF23871"/>
    </source>
</evidence>
<dbReference type="AlphaFoldDB" id="A0A1S6IU05"/>
<dbReference type="Pfam" id="PF23871">
    <property type="entry name" value="DUF7226"/>
    <property type="match status" value="1"/>
</dbReference>
<dbReference type="Pfam" id="PF22515">
    <property type="entry name" value="DUF6996"/>
    <property type="match status" value="1"/>
</dbReference>
<evidence type="ECO:0000259" key="1">
    <source>
        <dbReference type="Pfam" id="PF22515"/>
    </source>
</evidence>
<accession>A0A1S6IU05</accession>
<evidence type="ECO:0000313" key="4">
    <source>
        <dbReference type="EMBL" id="AQS58224.1"/>
    </source>
</evidence>
<evidence type="ECO:0000313" key="5">
    <source>
        <dbReference type="Proteomes" id="UP000189464"/>
    </source>
</evidence>
<dbReference type="KEGG" id="dfg:B0537_03455"/>
<dbReference type="Pfam" id="PF22518">
    <property type="entry name" value="DUF6997"/>
    <property type="match status" value="1"/>
</dbReference>
<dbReference type="InterPro" id="IPR054265">
    <property type="entry name" value="DUF6996"/>
</dbReference>
<dbReference type="STRING" id="1833852.B0537_03455"/>
<organism evidence="4 5">
    <name type="scientific">Desulforamulus ferrireducens</name>
    <dbReference type="NCBI Taxonomy" id="1833852"/>
    <lineage>
        <taxon>Bacteria</taxon>
        <taxon>Bacillati</taxon>
        <taxon>Bacillota</taxon>
        <taxon>Clostridia</taxon>
        <taxon>Eubacteriales</taxon>
        <taxon>Peptococcaceae</taxon>
        <taxon>Desulforamulus</taxon>
    </lineage>
</organism>
<keyword evidence="5" id="KW-1185">Reference proteome</keyword>
<dbReference type="EMBL" id="CP019698">
    <property type="protein sequence ID" value="AQS58224.1"/>
    <property type="molecule type" value="Genomic_DNA"/>
</dbReference>
<dbReference type="Proteomes" id="UP000189464">
    <property type="component" value="Chromosome"/>
</dbReference>
<feature type="domain" description="DUF7226" evidence="3">
    <location>
        <begin position="285"/>
        <end position="424"/>
    </location>
</feature>
<dbReference type="OrthoDB" id="9774819at2"/>
<dbReference type="REBASE" id="191032">
    <property type="entry name" value="DfeGSS09ORF3450P"/>
</dbReference>
<evidence type="ECO:0000259" key="2">
    <source>
        <dbReference type="Pfam" id="PF22518"/>
    </source>
</evidence>
<reference evidence="4 5" key="1">
    <citation type="journal article" date="2016" name="Int. J. Syst. Evol. Microbiol.">
        <title>Desulfotomaculum ferrireducens sp. nov., a moderately thermophilic sulfate-reducing and dissimilatory Fe(III)-reducing bacterium isolated from compost.</title>
        <authorList>
            <person name="Yang G."/>
            <person name="Guo J."/>
            <person name="Zhuang L."/>
            <person name="Yuan Y."/>
            <person name="Zhou S."/>
        </authorList>
    </citation>
    <scope>NUCLEOTIDE SEQUENCE [LARGE SCALE GENOMIC DNA]</scope>
    <source>
        <strain evidence="4 5">GSS09</strain>
    </source>
</reference>
<dbReference type="InterPro" id="IPR054266">
    <property type="entry name" value="DUF6997"/>
</dbReference>
<name>A0A1S6IU05_9FIRM</name>
<dbReference type="RefSeq" id="WP_077713191.1">
    <property type="nucleotide sequence ID" value="NZ_CP019698.1"/>
</dbReference>
<gene>
    <name evidence="4" type="ORF">B0537_03455</name>
</gene>
<dbReference type="InterPro" id="IPR055650">
    <property type="entry name" value="DUF7226"/>
</dbReference>
<proteinExistence type="predicted"/>
<feature type="domain" description="DUF6997" evidence="2">
    <location>
        <begin position="77"/>
        <end position="249"/>
    </location>
</feature>
<protein>
    <submittedName>
        <fullName evidence="4">Transcriptional regulator</fullName>
    </submittedName>
</protein>
<feature type="domain" description="DUF6996" evidence="1">
    <location>
        <begin position="8"/>
        <end position="75"/>
    </location>
</feature>